<dbReference type="Ensembl" id="ENSPANT00000061553.1">
    <property type="protein sequence ID" value="ENSPANP00000051058.1"/>
    <property type="gene ID" value="ENSPANG00000045355.1"/>
</dbReference>
<feature type="transmembrane region" description="Helical" evidence="1">
    <location>
        <begin position="39"/>
        <end position="59"/>
    </location>
</feature>
<keyword evidence="1" id="KW-1133">Transmembrane helix</keyword>
<evidence type="ECO:0000313" key="3">
    <source>
        <dbReference type="Proteomes" id="UP000028761"/>
    </source>
</evidence>
<dbReference type="PANTHER" id="PTHR46254">
    <property type="entry name" value="PROTEIN GVQW1-RELATED"/>
    <property type="match status" value="1"/>
</dbReference>
<evidence type="ECO:0000256" key="1">
    <source>
        <dbReference type="SAM" id="Phobius"/>
    </source>
</evidence>
<dbReference type="AlphaFoldDB" id="A0A8I5R029"/>
<name>A0A8I5R029_PAPAN</name>
<reference evidence="2 3" key="1">
    <citation type="submission" date="2012-03" db="EMBL/GenBank/DDBJ databases">
        <title>Whole Genome Assembly of Papio anubis.</title>
        <authorList>
            <person name="Liu Y.L."/>
            <person name="Abraham K.A."/>
            <person name="Akbar H.A."/>
            <person name="Ali S.A."/>
            <person name="Anosike U.A."/>
            <person name="Aqrawi P.A."/>
            <person name="Arias F.A."/>
            <person name="Attaway T.A."/>
            <person name="Awwad R.A."/>
            <person name="Babu C.B."/>
            <person name="Bandaranaike D.B."/>
            <person name="Battles P.B."/>
            <person name="Bell A.B."/>
            <person name="Beltran B.B."/>
            <person name="Berhane-Mersha D.B."/>
            <person name="Bess C.B."/>
            <person name="Bickham C.B."/>
            <person name="Bolden T.B."/>
            <person name="Carter K.C."/>
            <person name="Chau D.C."/>
            <person name="Chavez A.C."/>
            <person name="Clerc-Blankenburg K.C."/>
            <person name="Coyle M.C."/>
            <person name="Dao M.D."/>
            <person name="Davila M.L.D."/>
            <person name="Davy-Carroll L.D."/>
            <person name="Denson S.D."/>
            <person name="Dinh H.D."/>
            <person name="Fernandez S.F."/>
            <person name="Fernando P.F."/>
            <person name="Forbes L.F."/>
            <person name="Francis C.F."/>
            <person name="Francisco L.F."/>
            <person name="Fu Q.F."/>
            <person name="Garcia-Iii R.G."/>
            <person name="Garrett T.G."/>
            <person name="Gross S.G."/>
            <person name="Gubbala S.G."/>
            <person name="Hirani K.H."/>
            <person name="Hogues M.H."/>
            <person name="Hollins B.H."/>
            <person name="Jackson L.J."/>
            <person name="Javaid M.J."/>
            <person name="Jhangiani S.J."/>
            <person name="Johnson A.J."/>
            <person name="Johnson B.J."/>
            <person name="Jones J.J."/>
            <person name="Joshi V.J."/>
            <person name="Kalu J.K."/>
            <person name="Khan N.K."/>
            <person name="Korchina V.K."/>
            <person name="Kovar C.K."/>
            <person name="Lago L.L."/>
            <person name="Lara F.L."/>
            <person name="Le T.-K.L."/>
            <person name="Lee S.L."/>
            <person name="Legall-Iii F.L."/>
            <person name="Lemon S.L."/>
            <person name="Liu J.L."/>
            <person name="Liu Y.-S.L."/>
            <person name="Liyanage D.L."/>
            <person name="Lopez J.L."/>
            <person name="Lorensuhewa L.L."/>
            <person name="Mata R.M."/>
            <person name="Mathew T.M."/>
            <person name="Mercado C.M."/>
            <person name="Mercado I.M."/>
            <person name="Morales K.M."/>
            <person name="Morgan M.M."/>
            <person name="Munidasa M.M."/>
            <person name="Ngo D.N."/>
            <person name="Nguyen L.N."/>
            <person name="Nguyen T.N."/>
            <person name="Nguyen N.N."/>
            <person name="Obregon M.O."/>
            <person name="Okwuonu G.O."/>
            <person name="Ongeri F.O."/>
            <person name="Onwere C.O."/>
            <person name="Osifeso I.O."/>
            <person name="Parra A.P."/>
            <person name="Patil S.P."/>
            <person name="Perez A.P."/>
            <person name="Perez Y.P."/>
            <person name="Pham C.P."/>
            <person name="Pu L.-L.P."/>
            <person name="Puazo M.P."/>
            <person name="Quiroz J.Q."/>
            <person name="Rouhana J.R."/>
            <person name="Ruiz M.R."/>
            <person name="Ruiz S.-J.R."/>
            <person name="Saada N.S."/>
            <person name="Santibanez J.S."/>
            <person name="Scheel M.S."/>
            <person name="Schneider B.S."/>
            <person name="Simmons D.S."/>
            <person name="Sisson I.S."/>
            <person name="Tang L.-Y.T."/>
            <person name="Thornton R.T."/>
            <person name="Tisius J.T."/>
            <person name="Toledanes G.T."/>
            <person name="Trejos Z.T."/>
            <person name="Usmani K.U."/>
            <person name="Varghese R.V."/>
            <person name="Vattathil S.V."/>
            <person name="Vee V.V."/>
            <person name="Walker D.W."/>
            <person name="Weissenberger G.W."/>
            <person name="White C.W."/>
            <person name="Williams A.W."/>
            <person name="Woodworth J.W."/>
            <person name="Wright R.W."/>
            <person name="Zhu Y.Z."/>
            <person name="Han Y.H."/>
            <person name="Newsham I.N."/>
            <person name="Nazareth L.N."/>
            <person name="Worley K.W."/>
            <person name="Muzny D.M."/>
            <person name="Rogers J.R."/>
            <person name="Gibbs R.G."/>
        </authorList>
    </citation>
    <scope>NUCLEOTIDE SEQUENCE [LARGE SCALE GENOMIC DNA]</scope>
</reference>
<accession>A0A8I5R029</accession>
<keyword evidence="3" id="KW-1185">Reference proteome</keyword>
<proteinExistence type="predicted"/>
<dbReference type="GeneTree" id="ENSGT00940000161627"/>
<sequence>EVEVTVSRDCATALQPGQQSKIPSQTETNKKKLWYRKPAFLSLQLTALLNLFIYLFTFFERESCSVTQAGVQWHDLGLLQPLPPGFQRFSCLSLPSSWDYRCEPPCPAATNHFSFTCVINPDDIAIRLFSLERFMALFRI</sequence>
<reference evidence="2" key="3">
    <citation type="submission" date="2025-09" db="UniProtKB">
        <authorList>
            <consortium name="Ensembl"/>
        </authorList>
    </citation>
    <scope>IDENTIFICATION</scope>
</reference>
<keyword evidence="1" id="KW-0812">Transmembrane</keyword>
<evidence type="ECO:0000313" key="2">
    <source>
        <dbReference type="Ensembl" id="ENSPANP00000051058.1"/>
    </source>
</evidence>
<organism evidence="2 3">
    <name type="scientific">Papio anubis</name>
    <name type="common">Olive baboon</name>
    <dbReference type="NCBI Taxonomy" id="9555"/>
    <lineage>
        <taxon>Eukaryota</taxon>
        <taxon>Metazoa</taxon>
        <taxon>Chordata</taxon>
        <taxon>Craniata</taxon>
        <taxon>Vertebrata</taxon>
        <taxon>Euteleostomi</taxon>
        <taxon>Mammalia</taxon>
        <taxon>Eutheria</taxon>
        <taxon>Euarchontoglires</taxon>
        <taxon>Primates</taxon>
        <taxon>Haplorrhini</taxon>
        <taxon>Catarrhini</taxon>
        <taxon>Cercopithecidae</taxon>
        <taxon>Cercopithecinae</taxon>
        <taxon>Papio</taxon>
    </lineage>
</organism>
<keyword evidence="1" id="KW-0472">Membrane</keyword>
<dbReference type="Proteomes" id="UP000028761">
    <property type="component" value="Chromosome 12"/>
</dbReference>
<reference evidence="2" key="2">
    <citation type="submission" date="2025-08" db="UniProtKB">
        <authorList>
            <consortium name="Ensembl"/>
        </authorList>
    </citation>
    <scope>IDENTIFICATION</scope>
</reference>
<protein>
    <submittedName>
        <fullName evidence="2">Uncharacterized protein</fullName>
    </submittedName>
</protein>